<dbReference type="EMBL" id="JADEXG010000083">
    <property type="protein sequence ID" value="MBE9080098.1"/>
    <property type="molecule type" value="Genomic_DNA"/>
</dbReference>
<proteinExistence type="predicted"/>
<reference evidence="2" key="1">
    <citation type="submission" date="2020-10" db="EMBL/GenBank/DDBJ databases">
        <authorList>
            <person name="Castelo-Branco R."/>
            <person name="Eusebio N."/>
            <person name="Adriana R."/>
            <person name="Vieira A."/>
            <person name="Brugerolle De Fraissinette N."/>
            <person name="Rezende De Castro R."/>
            <person name="Schneider M.P."/>
            <person name="Vasconcelos V."/>
            <person name="Leao P.N."/>
        </authorList>
    </citation>
    <scope>NUCLEOTIDE SEQUENCE</scope>
    <source>
        <strain evidence="2">LEGE 07310</strain>
    </source>
</reference>
<evidence type="ECO:0000313" key="2">
    <source>
        <dbReference type="EMBL" id="MBE9080098.1"/>
    </source>
</evidence>
<organism evidence="2 3">
    <name type="scientific">Vasconcelosia minhoensis LEGE 07310</name>
    <dbReference type="NCBI Taxonomy" id="915328"/>
    <lineage>
        <taxon>Bacteria</taxon>
        <taxon>Bacillati</taxon>
        <taxon>Cyanobacteriota</taxon>
        <taxon>Cyanophyceae</taxon>
        <taxon>Nodosilineales</taxon>
        <taxon>Cymatolegaceae</taxon>
        <taxon>Vasconcelosia</taxon>
        <taxon>Vasconcelosia minhoensis</taxon>
    </lineage>
</organism>
<evidence type="ECO:0000256" key="1">
    <source>
        <dbReference type="SAM" id="MobiDB-lite"/>
    </source>
</evidence>
<gene>
    <name evidence="2" type="ORF">IQ241_22865</name>
</gene>
<sequence length="235" mass="27643">MTEYIVRLLSPDNYADMERWIPSFLNINLIKATVFPAKVYTGLSESMIIDSCEDFDFAKIPKNFWGEYAFDLVLHGEKNIEFSIHIGIRDTSIQHNAINFRFNSEHIKNDLINLISLKNFFKESIPIFKFHSGTVYDRQATQRLGKENRPRYFSFENSSYPLEIHWMNYFGKPMLEFLTRSRFDHLKTCSEKFGLCEGIMVVLQQEPYDDKNSDHRQRRTQAESELGLADLLSEQ</sequence>
<evidence type="ECO:0000313" key="3">
    <source>
        <dbReference type="Proteomes" id="UP000636505"/>
    </source>
</evidence>
<dbReference type="AlphaFoldDB" id="A0A8J7ALI3"/>
<protein>
    <submittedName>
        <fullName evidence="2">Uncharacterized protein</fullName>
    </submittedName>
</protein>
<dbReference type="Proteomes" id="UP000636505">
    <property type="component" value="Unassembled WGS sequence"/>
</dbReference>
<accession>A0A8J7ALI3</accession>
<keyword evidence="3" id="KW-1185">Reference proteome</keyword>
<dbReference type="RefSeq" id="WP_193911707.1">
    <property type="nucleotide sequence ID" value="NZ_JADEXG010000083.1"/>
</dbReference>
<comment type="caution">
    <text evidence="2">The sequence shown here is derived from an EMBL/GenBank/DDBJ whole genome shotgun (WGS) entry which is preliminary data.</text>
</comment>
<name>A0A8J7ALI3_9CYAN</name>
<feature type="region of interest" description="Disordered" evidence="1">
    <location>
        <begin position="210"/>
        <end position="235"/>
    </location>
</feature>